<protein>
    <submittedName>
        <fullName evidence="1">Uncharacterized protein</fullName>
    </submittedName>
</protein>
<evidence type="ECO:0000313" key="2">
    <source>
        <dbReference type="Proteomes" id="UP000223968"/>
    </source>
</evidence>
<dbReference type="PANTHER" id="PTHR36091">
    <property type="entry name" value="ALTERED INHERITANCE OF MITOCHONDRIA PROTEIN 9, MITOCHONDRIAL"/>
    <property type="match status" value="1"/>
</dbReference>
<dbReference type="AlphaFoldDB" id="A0A2B7XVT8"/>
<comment type="caution">
    <text evidence="1">The sequence shown here is derived from an EMBL/GenBank/DDBJ whole genome shotgun (WGS) entry which is preliminary data.</text>
</comment>
<gene>
    <name evidence="1" type="ORF">AJ79_03902</name>
</gene>
<sequence>MQALRDPLLLPRQHLVDRAGREWTGDLMTLKGALIRIIEYWDRLPDTAGFPCPISFSKSELENFEEMERSWFLSNTLMNHWREELGGVSEDGWISHEKYPEAISKVQELKEQWVAAAEGDAEDLELLNKGWPFRDFQEDN</sequence>
<dbReference type="InterPro" id="IPR051035">
    <property type="entry name" value="Mito_inheritance_9"/>
</dbReference>
<dbReference type="GO" id="GO:0005739">
    <property type="term" value="C:mitochondrion"/>
    <property type="evidence" value="ECO:0007669"/>
    <property type="project" value="TreeGrafter"/>
</dbReference>
<keyword evidence="2" id="KW-1185">Reference proteome</keyword>
<accession>A0A2B7XVT8</accession>
<proteinExistence type="predicted"/>
<dbReference type="Proteomes" id="UP000223968">
    <property type="component" value="Unassembled WGS sequence"/>
</dbReference>
<dbReference type="OrthoDB" id="10003767at2759"/>
<reference evidence="1 2" key="1">
    <citation type="submission" date="2017-10" db="EMBL/GenBank/DDBJ databases">
        <title>Comparative genomics in systemic dimorphic fungi from Ajellomycetaceae.</title>
        <authorList>
            <person name="Munoz J.F."/>
            <person name="Mcewen J.G."/>
            <person name="Clay O.K."/>
            <person name="Cuomo C.A."/>
        </authorList>
    </citation>
    <scope>NUCLEOTIDE SEQUENCE [LARGE SCALE GENOMIC DNA]</scope>
    <source>
        <strain evidence="1 2">UAMH5409</strain>
    </source>
</reference>
<evidence type="ECO:0000313" key="1">
    <source>
        <dbReference type="EMBL" id="PGH13065.1"/>
    </source>
</evidence>
<dbReference type="STRING" id="1447875.A0A2B7XVT8"/>
<dbReference type="PANTHER" id="PTHR36091:SF2">
    <property type="entry name" value="AMINOGLYCOSIDE PHOSPHOTRANSFERASE DOMAIN-CONTAINING PROTEIN"/>
    <property type="match status" value="1"/>
</dbReference>
<organism evidence="1 2">
    <name type="scientific">Helicocarpus griseus UAMH5409</name>
    <dbReference type="NCBI Taxonomy" id="1447875"/>
    <lineage>
        <taxon>Eukaryota</taxon>
        <taxon>Fungi</taxon>
        <taxon>Dikarya</taxon>
        <taxon>Ascomycota</taxon>
        <taxon>Pezizomycotina</taxon>
        <taxon>Eurotiomycetes</taxon>
        <taxon>Eurotiomycetidae</taxon>
        <taxon>Onygenales</taxon>
        <taxon>Ajellomycetaceae</taxon>
        <taxon>Helicocarpus</taxon>
    </lineage>
</organism>
<dbReference type="EMBL" id="PDNB01000050">
    <property type="protein sequence ID" value="PGH13065.1"/>
    <property type="molecule type" value="Genomic_DNA"/>
</dbReference>
<name>A0A2B7XVT8_9EURO</name>